<sequence length="62" mass="7586">MYYSLRAIREYCHNLNINVYLLYTFTNTIRIRYGRKLMQVAAHIKRIILFFSRSREKSQVDP</sequence>
<comment type="caution">
    <text evidence="1">The sequence shown here is derived from an EMBL/GenBank/DDBJ whole genome shotgun (WGS) entry which is preliminary data.</text>
</comment>
<dbReference type="EMBL" id="JAYRBN010000050">
    <property type="protein sequence ID" value="KAL2744664.1"/>
    <property type="molecule type" value="Genomic_DNA"/>
</dbReference>
<reference evidence="1 2" key="1">
    <citation type="journal article" date="2024" name="Ann. Entomol. Soc. Am.">
        <title>Genomic analyses of the southern and eastern yellowjacket wasps (Hymenoptera: Vespidae) reveal evolutionary signatures of social life.</title>
        <authorList>
            <person name="Catto M.A."/>
            <person name="Caine P.B."/>
            <person name="Orr S.E."/>
            <person name="Hunt B.G."/>
            <person name="Goodisman M.A.D."/>
        </authorList>
    </citation>
    <scope>NUCLEOTIDE SEQUENCE [LARGE SCALE GENOMIC DNA]</scope>
    <source>
        <strain evidence="1">232</strain>
        <tissue evidence="1">Head and thorax</tissue>
    </source>
</reference>
<evidence type="ECO:0000313" key="2">
    <source>
        <dbReference type="Proteomes" id="UP001607303"/>
    </source>
</evidence>
<organism evidence="1 2">
    <name type="scientific">Vespula maculifrons</name>
    <name type="common">Eastern yellow jacket</name>
    <name type="synonym">Wasp</name>
    <dbReference type="NCBI Taxonomy" id="7453"/>
    <lineage>
        <taxon>Eukaryota</taxon>
        <taxon>Metazoa</taxon>
        <taxon>Ecdysozoa</taxon>
        <taxon>Arthropoda</taxon>
        <taxon>Hexapoda</taxon>
        <taxon>Insecta</taxon>
        <taxon>Pterygota</taxon>
        <taxon>Neoptera</taxon>
        <taxon>Endopterygota</taxon>
        <taxon>Hymenoptera</taxon>
        <taxon>Apocrita</taxon>
        <taxon>Aculeata</taxon>
        <taxon>Vespoidea</taxon>
        <taxon>Vespidae</taxon>
        <taxon>Vespinae</taxon>
        <taxon>Vespula</taxon>
    </lineage>
</organism>
<evidence type="ECO:0000313" key="1">
    <source>
        <dbReference type="EMBL" id="KAL2744664.1"/>
    </source>
</evidence>
<keyword evidence="2" id="KW-1185">Reference proteome</keyword>
<accession>A0ABD2CII6</accession>
<dbReference type="Proteomes" id="UP001607303">
    <property type="component" value="Unassembled WGS sequence"/>
</dbReference>
<protein>
    <submittedName>
        <fullName evidence="1">Uncharacterized protein</fullName>
    </submittedName>
</protein>
<proteinExistence type="predicted"/>
<name>A0ABD2CII6_VESMC</name>
<dbReference type="AlphaFoldDB" id="A0ABD2CII6"/>
<gene>
    <name evidence="1" type="ORF">V1477_007206</name>
</gene>